<comment type="caution">
    <text evidence="2">The sequence shown here is derived from an EMBL/GenBank/DDBJ whole genome shotgun (WGS) entry which is preliminary data.</text>
</comment>
<keyword evidence="1" id="KW-1133">Transmembrane helix</keyword>
<reference evidence="2 3" key="1">
    <citation type="journal article" date="2016" name="Nat. Commun.">
        <title>Thousands of microbial genomes shed light on interconnected biogeochemical processes in an aquifer system.</title>
        <authorList>
            <person name="Anantharaman K."/>
            <person name="Brown C.T."/>
            <person name="Hug L.A."/>
            <person name="Sharon I."/>
            <person name="Castelle C.J."/>
            <person name="Probst A.J."/>
            <person name="Thomas B.C."/>
            <person name="Singh A."/>
            <person name="Wilkins M.J."/>
            <person name="Karaoz U."/>
            <person name="Brodie E.L."/>
            <person name="Williams K.H."/>
            <person name="Hubbard S.S."/>
            <person name="Banfield J.F."/>
        </authorList>
    </citation>
    <scope>NUCLEOTIDE SEQUENCE [LARGE SCALE GENOMIC DNA]</scope>
</reference>
<evidence type="ECO:0000256" key="1">
    <source>
        <dbReference type="SAM" id="Phobius"/>
    </source>
</evidence>
<keyword evidence="1" id="KW-0472">Membrane</keyword>
<gene>
    <name evidence="2" type="ORF">A3I57_01845</name>
</gene>
<dbReference type="Proteomes" id="UP000176364">
    <property type="component" value="Unassembled WGS sequence"/>
</dbReference>
<evidence type="ECO:0000313" key="2">
    <source>
        <dbReference type="EMBL" id="OGD57514.1"/>
    </source>
</evidence>
<protein>
    <submittedName>
        <fullName evidence="2">Uncharacterized protein</fullName>
    </submittedName>
</protein>
<proteinExistence type="predicted"/>
<dbReference type="EMBL" id="MEZQ01000063">
    <property type="protein sequence ID" value="OGD57514.1"/>
    <property type="molecule type" value="Genomic_DNA"/>
</dbReference>
<dbReference type="AlphaFoldDB" id="A0A1F5DR41"/>
<name>A0A1F5DR41_9BACT</name>
<feature type="transmembrane region" description="Helical" evidence="1">
    <location>
        <begin position="39"/>
        <end position="58"/>
    </location>
</feature>
<accession>A0A1F5DR41</accession>
<organism evidence="2 3">
    <name type="scientific">Candidatus Beckwithbacteria bacterium RIFCSPLOWO2_02_FULL_47_23</name>
    <dbReference type="NCBI Taxonomy" id="1797463"/>
    <lineage>
        <taxon>Bacteria</taxon>
        <taxon>Candidatus Beckwithiibacteriota</taxon>
    </lineage>
</organism>
<sequence>MSVTVNLTDIYSLPGVARSDSPGWQSIFRTPAVKTVAEVLTLLGVSAGLFSLFLGLSVL</sequence>
<keyword evidence="1" id="KW-0812">Transmembrane</keyword>
<evidence type="ECO:0000313" key="3">
    <source>
        <dbReference type="Proteomes" id="UP000176364"/>
    </source>
</evidence>